<dbReference type="InterPro" id="IPR041677">
    <property type="entry name" value="DNA2/NAM7_AAA_11"/>
</dbReference>
<feature type="domain" description="RZ-type" evidence="12">
    <location>
        <begin position="1877"/>
        <end position="1953"/>
    </location>
</feature>
<keyword evidence="4" id="KW-0677">Repeat</keyword>
<dbReference type="CDD" id="cd17936">
    <property type="entry name" value="EEXXEc_NFX1"/>
    <property type="match status" value="1"/>
</dbReference>
<dbReference type="Pfam" id="PF00642">
    <property type="entry name" value="zf-CCCH"/>
    <property type="match status" value="1"/>
</dbReference>
<evidence type="ECO:0000259" key="12">
    <source>
        <dbReference type="PROSITE" id="PS51981"/>
    </source>
</evidence>
<evidence type="ECO:0000256" key="7">
    <source>
        <dbReference type="ARBA" id="ARBA00022833"/>
    </source>
</evidence>
<evidence type="ECO:0000313" key="14">
    <source>
        <dbReference type="Proteomes" id="UP000030706"/>
    </source>
</evidence>
<dbReference type="PROSITE" id="PS51981">
    <property type="entry name" value="ZF_RZ"/>
    <property type="match status" value="1"/>
</dbReference>
<dbReference type="InterPro" id="IPR027417">
    <property type="entry name" value="P-loop_NTPase"/>
</dbReference>
<dbReference type="HOGENOM" id="CLU_001490_1_1_1"/>
<dbReference type="OrthoDB" id="2423195at2759"/>
<keyword evidence="2" id="KW-0963">Cytoplasm</keyword>
<dbReference type="GO" id="GO:0005737">
    <property type="term" value="C:cytoplasm"/>
    <property type="evidence" value="ECO:0007669"/>
    <property type="project" value="UniProtKB-SubCell"/>
</dbReference>
<dbReference type="Pfam" id="PF20173">
    <property type="entry name" value="ZnF_RZ-type"/>
    <property type="match status" value="1"/>
</dbReference>
<dbReference type="SUPFAM" id="SSF52540">
    <property type="entry name" value="P-loop containing nucleoside triphosphate hydrolases"/>
    <property type="match status" value="1"/>
</dbReference>
<evidence type="ECO:0000313" key="13">
    <source>
        <dbReference type="EMBL" id="KEQ88901.1"/>
    </source>
</evidence>
<reference evidence="13 14" key="1">
    <citation type="journal article" date="2014" name="BMC Genomics">
        <title>Genome sequencing of four Aureobasidium pullulans varieties: biotechnological potential, stress tolerance, and description of new species.</title>
        <authorList>
            <person name="Gostin Ar C."/>
            <person name="Ohm R.A."/>
            <person name="Kogej T."/>
            <person name="Sonjak S."/>
            <person name="Turk M."/>
            <person name="Zajc J."/>
            <person name="Zalar P."/>
            <person name="Grube M."/>
            <person name="Sun H."/>
            <person name="Han J."/>
            <person name="Sharma A."/>
            <person name="Chiniquy J."/>
            <person name="Ngan C.Y."/>
            <person name="Lipzen A."/>
            <person name="Barry K."/>
            <person name="Grigoriev I.V."/>
            <person name="Gunde-Cimerman N."/>
        </authorList>
    </citation>
    <scope>NUCLEOTIDE SEQUENCE [LARGE SCALE GENOMIC DNA]</scope>
    <source>
        <strain evidence="13 14">EXF-150</strain>
    </source>
</reference>
<feature type="region of interest" description="Disordered" evidence="10">
    <location>
        <begin position="484"/>
        <end position="506"/>
    </location>
</feature>
<dbReference type="STRING" id="1043002.A0A074YPW8"/>
<comment type="subcellular location">
    <subcellularLocation>
        <location evidence="1">Cytoplasm</location>
    </subcellularLocation>
</comment>
<dbReference type="GeneID" id="40744785"/>
<dbReference type="InterPro" id="IPR045055">
    <property type="entry name" value="DNA2/NAM7-like"/>
</dbReference>
<evidence type="ECO:0000256" key="3">
    <source>
        <dbReference type="ARBA" id="ARBA00022723"/>
    </source>
</evidence>
<keyword evidence="6" id="KW-0378">Hydrolase</keyword>
<feature type="zinc finger region" description="C3H1-type" evidence="9">
    <location>
        <begin position="38"/>
        <end position="66"/>
    </location>
</feature>
<gene>
    <name evidence="13" type="ORF">M438DRAFT_311636</name>
</gene>
<dbReference type="Proteomes" id="UP000030706">
    <property type="component" value="Unassembled WGS sequence"/>
</dbReference>
<dbReference type="Pfam" id="PF13086">
    <property type="entry name" value="AAA_11"/>
    <property type="match status" value="1"/>
</dbReference>
<dbReference type="RefSeq" id="XP_029765088.1">
    <property type="nucleotide sequence ID" value="XM_029902479.1"/>
</dbReference>
<keyword evidence="6" id="KW-0547">Nucleotide-binding</keyword>
<dbReference type="InterPro" id="IPR000571">
    <property type="entry name" value="Znf_CCCH"/>
</dbReference>
<feature type="domain" description="C3H1-type" evidence="11">
    <location>
        <begin position="38"/>
        <end position="66"/>
    </location>
</feature>
<dbReference type="Gene3D" id="3.40.50.300">
    <property type="entry name" value="P-loop containing nucleotide triphosphate hydrolases"/>
    <property type="match status" value="2"/>
</dbReference>
<dbReference type="GO" id="GO:0031048">
    <property type="term" value="P:regulatory ncRNA-mediated heterochromatin formation"/>
    <property type="evidence" value="ECO:0007669"/>
    <property type="project" value="TreeGrafter"/>
</dbReference>
<proteinExistence type="predicted"/>
<organism evidence="13 14">
    <name type="scientific">Aureobasidium pullulans EXF-150</name>
    <dbReference type="NCBI Taxonomy" id="1043002"/>
    <lineage>
        <taxon>Eukaryota</taxon>
        <taxon>Fungi</taxon>
        <taxon>Dikarya</taxon>
        <taxon>Ascomycota</taxon>
        <taxon>Pezizomycotina</taxon>
        <taxon>Dothideomycetes</taxon>
        <taxon>Dothideomycetidae</taxon>
        <taxon>Dothideales</taxon>
        <taxon>Saccotheciaceae</taxon>
        <taxon>Aureobasidium</taxon>
    </lineage>
</organism>
<sequence length="1955" mass="217893">MERNRRGVCHAFQKHGKCRFGAQCKFSHDTSATNQEHNSSSRPCRLFSTSQGCKYGTACKFSHDGAGKQHDNLARDDDTVSHELDTWKKEVTQRQPLGFGLGRFFDQALQLVNLENACRQDVIRSLASDRGLNKVLELVSQNFGGMSEKAMKHAFSTQIVPFFRALSEEHVMSSPLLERHLGDICLFLYGVGGTRGEKLFAAVIQALTTMMPEPNIAFFTSLEATLAVLSKVIEFASTAKVTPIYEAYATTLAAMVTPQVDEAADLLRCQSEKHLDSINKRLGIGKVIRNITNVQGPDVERPVFALQRSFPGRLVNGSPRHDNDFESIEDIQIMPTSEEIQSIHAEYLPLQDPSSWHKQGIPGLLDRHFRLLREDTIGQLRDSARIELEALQGAGPPRAHGSNSSLKKHTYHNALVELPKFDPLRGLEFVVSFDQPPELLPRSRRKRQEWWTDSKRLEGDALICLISSTQAVVFCSVCFPDDPSRRPKREDGDAPDPHNHVPSNVEDRVRVIARPVEMSEESIGHILGTFSQTHFQGGRSLVEFPGVLLPAFLPTLKALKAISKKNDLPFSDFLAPSQAGEADEITVLPPVYARRAGFRFSLDSITQDKNHSFDPSGLKRSDIENLQKTSALDETQASALLSSLSRSFALIQGPPGTGKSYTGVALVKTLVSNRKTGNLGPILVVTFTNHALDQSLEHLLDQGITQIVRLGSRSKSERLTDLNLRKVAEKAGKTKVEKSEYGKTRGQMKDEARAITEHLKEMTHDTLIIRKYLARNNVRHDAQLFAIEVDKEGFKKVRHGSPEDRLRAWLHGGRQIHSNLPTQAITGVDDLYDLSHVERRKLYNHWLRRAKKPVLDAIMDRVEQFEDLRSNLDNIRNELDLRVLEQAEVIGVTTSGLARNLGLLRRLPSKILLCEEAGEVLESHLLTALLPSVEHAILIGDHLQLRPHVQCYELSQESVQGRQYALDTSLFERLVDAAGGGVRLPFSRLDTQRRMHPSISELVRSTLYPTLSDASSTLVHPEVTGMRKRLFWLDHQYPESHGGLQSTSHTNDYEVEMTTALVSHLIKQGTYKPEAIAVLTPYLGQLRKLRLRMQSSFEVLLDDRDVKSLQDEGLDDGGARSRAPLAPGVQKGSIASAVRIATVDNFQGEEAEVVVISLVRSNKEQKCGFLRTSNRINVLLSRAKNGMFIIGNSATTQHIPMWTEVLQLLQMNGNFGDALELACPRHIADDMRVTEPDDFIRLAPDGGCVLPCTQRLGCGHHCTSRCHSQALHDAVKCLAPCPRQPGSHTCDHACPKVCGEVCPSKCMEIVKDIIVELPCGHVKKSLPCWLYHEQDQIKCEESVERQVPGCGHTVVLRCCVDVTDDNFSCRAKCSDTLSCGHICKNSCFNCKKRADCVIVEESHGRCRQVCGRDFTNCGHSCVKTCHDGTDCGVCTQPCEIQCSHSSCPLTCSQPCPPCAEQTCSSSCPHSECSMPCAAPCDWVPCSLRCEKTLKCGHQCPSIDGAPCPGEKFCQECCSEEVKSRVVDLIMMSTYSDVDLNEEPCIFPACGHFYTIGTMDGHLGLSEHYVMDVNGLPVAPRAPEDSLDVDKTRMVCPDCRRSLRDIPRYGRIVRRALLIQSTLKFITWSNNEYVIAYDNFSRAQETLSATFEEAKSAEIDLHLIGSRVEQMRIIKQRLSGVRYGEIIALRHNIDNLRGLVSKDEQPFKRVQELVRYARVVQKQAQSDFKFDDSVILQTRCSALTTALLLRCDLMILSDVLSVRSSKAIPVDTVTTVDFSKNRRDCETLFQVADQGQHHLQQAEALIFWAQFAALEVSWLSANSEDSDTTAVDILRATARERLVQARTFCAEHSQARVVQSEIEEVEKMLRESTFYSPVTNEEMKNVVAAMAREFRGTGHWYRCENGHPFTVGECGMPMQTARCPQCGGLIGGQSHQPAAGVTHANDLERDFGNMSL</sequence>
<keyword evidence="5 9" id="KW-0863">Zinc-finger</keyword>
<dbReference type="InterPro" id="IPR041679">
    <property type="entry name" value="DNA2/NAM7-like_C"/>
</dbReference>
<evidence type="ECO:0000256" key="5">
    <source>
        <dbReference type="ARBA" id="ARBA00022771"/>
    </source>
</evidence>
<evidence type="ECO:0000256" key="2">
    <source>
        <dbReference type="ARBA" id="ARBA00022490"/>
    </source>
</evidence>
<dbReference type="PANTHER" id="PTHR10887">
    <property type="entry name" value="DNA2/NAM7 HELICASE FAMILY"/>
    <property type="match status" value="1"/>
</dbReference>
<feature type="domain" description="C3H1-type" evidence="11">
    <location>
        <begin position="3"/>
        <end position="31"/>
    </location>
</feature>
<dbReference type="InterPro" id="IPR046439">
    <property type="entry name" value="ZF_RZ_dom"/>
</dbReference>
<dbReference type="PANTHER" id="PTHR10887:SF445">
    <property type="entry name" value="NFX1-TYPE ZINC FINGER-CONTAINING PROTEIN 1"/>
    <property type="match status" value="1"/>
</dbReference>
<feature type="zinc finger region" description="C3H1-type" evidence="9">
    <location>
        <begin position="3"/>
        <end position="31"/>
    </location>
</feature>
<keyword evidence="6" id="KW-0347">Helicase</keyword>
<evidence type="ECO:0000259" key="11">
    <source>
        <dbReference type="PROSITE" id="PS50103"/>
    </source>
</evidence>
<dbReference type="Pfam" id="PF13087">
    <property type="entry name" value="AAA_12"/>
    <property type="match status" value="1"/>
</dbReference>
<dbReference type="GO" id="GO:0004386">
    <property type="term" value="F:helicase activity"/>
    <property type="evidence" value="ECO:0007669"/>
    <property type="project" value="InterPro"/>
</dbReference>
<evidence type="ECO:0000256" key="4">
    <source>
        <dbReference type="ARBA" id="ARBA00022737"/>
    </source>
</evidence>
<evidence type="ECO:0000256" key="8">
    <source>
        <dbReference type="ARBA" id="ARBA00022859"/>
    </source>
</evidence>
<evidence type="ECO:0000256" key="10">
    <source>
        <dbReference type="SAM" id="MobiDB-lite"/>
    </source>
</evidence>
<keyword evidence="7 9" id="KW-0862">Zinc</keyword>
<dbReference type="InterPro" id="IPR000967">
    <property type="entry name" value="Znf_NFX1"/>
</dbReference>
<evidence type="ECO:0008006" key="15">
    <source>
        <dbReference type="Google" id="ProtNLM"/>
    </source>
</evidence>
<evidence type="ECO:0000256" key="9">
    <source>
        <dbReference type="PROSITE-ProRule" id="PRU00723"/>
    </source>
</evidence>
<dbReference type="SMART" id="SM00356">
    <property type="entry name" value="ZnF_C3H1"/>
    <property type="match status" value="2"/>
</dbReference>
<keyword evidence="6" id="KW-0067">ATP-binding</keyword>
<dbReference type="InterPro" id="IPR047187">
    <property type="entry name" value="SF1_C_Upf1"/>
</dbReference>
<protein>
    <recommendedName>
        <fullName evidence="15">P-loop containing nucleoside triphosphate hydrolase protein</fullName>
    </recommendedName>
</protein>
<dbReference type="PROSITE" id="PS50103">
    <property type="entry name" value="ZF_C3H1"/>
    <property type="match status" value="2"/>
</dbReference>
<keyword evidence="8" id="KW-0391">Immunity</keyword>
<accession>A0A074YPW8</accession>
<dbReference type="GO" id="GO:0002376">
    <property type="term" value="P:immune system process"/>
    <property type="evidence" value="ECO:0007669"/>
    <property type="project" value="UniProtKB-KW"/>
</dbReference>
<dbReference type="GO" id="GO:0031380">
    <property type="term" value="C:nuclear RNA-directed RNA polymerase complex"/>
    <property type="evidence" value="ECO:0007669"/>
    <property type="project" value="TreeGrafter"/>
</dbReference>
<dbReference type="EMBL" id="KL584975">
    <property type="protein sequence ID" value="KEQ88901.1"/>
    <property type="molecule type" value="Genomic_DNA"/>
</dbReference>
<dbReference type="GO" id="GO:0008270">
    <property type="term" value="F:zinc ion binding"/>
    <property type="evidence" value="ECO:0007669"/>
    <property type="project" value="UniProtKB-KW"/>
</dbReference>
<keyword evidence="14" id="KW-1185">Reference proteome</keyword>
<dbReference type="CDD" id="cd18808">
    <property type="entry name" value="SF1_C_Upf1"/>
    <property type="match status" value="1"/>
</dbReference>
<keyword evidence="3 9" id="KW-0479">Metal-binding</keyword>
<dbReference type="CDD" id="cd06008">
    <property type="entry name" value="NF-X1-zinc-finger"/>
    <property type="match status" value="1"/>
</dbReference>
<evidence type="ECO:0000256" key="6">
    <source>
        <dbReference type="ARBA" id="ARBA00022806"/>
    </source>
</evidence>
<evidence type="ECO:0000256" key="1">
    <source>
        <dbReference type="ARBA" id="ARBA00004496"/>
    </source>
</evidence>
<dbReference type="SMART" id="SM00438">
    <property type="entry name" value="ZnF_NFX"/>
    <property type="match status" value="4"/>
</dbReference>
<dbReference type="FunFam" id="3.40.50.300:FF:001660">
    <property type="entry name" value="NF-X1 finger and helicase protein, putative"/>
    <property type="match status" value="1"/>
</dbReference>
<name>A0A074YPW8_AURPU</name>